<gene>
    <name evidence="7" type="ORF">SAMN05192573_103195</name>
</gene>
<feature type="transmembrane region" description="Helical" evidence="6">
    <location>
        <begin position="496"/>
        <end position="515"/>
    </location>
</feature>
<feature type="transmembrane region" description="Helical" evidence="6">
    <location>
        <begin position="141"/>
        <end position="160"/>
    </location>
</feature>
<dbReference type="Gene3D" id="1.20.1250.20">
    <property type="entry name" value="MFS general substrate transporter like domains"/>
    <property type="match status" value="1"/>
</dbReference>
<evidence type="ECO:0000256" key="6">
    <source>
        <dbReference type="SAM" id="Phobius"/>
    </source>
</evidence>
<feature type="transmembrane region" description="Helical" evidence="6">
    <location>
        <begin position="312"/>
        <end position="333"/>
    </location>
</feature>
<dbReference type="GO" id="GO:0022857">
    <property type="term" value="F:transmembrane transporter activity"/>
    <property type="evidence" value="ECO:0007669"/>
    <property type="project" value="TreeGrafter"/>
</dbReference>
<evidence type="ECO:0000256" key="1">
    <source>
        <dbReference type="ARBA" id="ARBA00004127"/>
    </source>
</evidence>
<feature type="transmembrane region" description="Helical" evidence="6">
    <location>
        <begin position="211"/>
        <end position="227"/>
    </location>
</feature>
<dbReference type="InterPro" id="IPR036259">
    <property type="entry name" value="MFS_trans_sf"/>
</dbReference>
<dbReference type="AlphaFoldDB" id="A0A1G7TKY8"/>
<feature type="transmembrane region" description="Helical" evidence="6">
    <location>
        <begin position="239"/>
        <end position="255"/>
    </location>
</feature>
<dbReference type="GO" id="GO:0012505">
    <property type="term" value="C:endomembrane system"/>
    <property type="evidence" value="ECO:0007669"/>
    <property type="project" value="UniProtKB-SubCell"/>
</dbReference>
<feature type="transmembrane region" description="Helical" evidence="6">
    <location>
        <begin position="53"/>
        <end position="71"/>
    </location>
</feature>
<keyword evidence="3 6" id="KW-0812">Transmembrane</keyword>
<feature type="transmembrane region" description="Helical" evidence="6">
    <location>
        <begin position="172"/>
        <end position="190"/>
    </location>
</feature>
<feature type="transmembrane region" description="Helical" evidence="6">
    <location>
        <begin position="275"/>
        <end position="292"/>
    </location>
</feature>
<evidence type="ECO:0000313" key="7">
    <source>
        <dbReference type="EMBL" id="SDG36007.1"/>
    </source>
</evidence>
<evidence type="ECO:0000256" key="5">
    <source>
        <dbReference type="ARBA" id="ARBA00023136"/>
    </source>
</evidence>
<dbReference type="PANTHER" id="PTHR23501:SF191">
    <property type="entry name" value="VACUOLAR BASIC AMINO ACID TRANSPORTER 4"/>
    <property type="match status" value="1"/>
</dbReference>
<dbReference type="EMBL" id="FNCG01000003">
    <property type="protein sequence ID" value="SDG36007.1"/>
    <property type="molecule type" value="Genomic_DNA"/>
</dbReference>
<reference evidence="8" key="1">
    <citation type="submission" date="2016-10" db="EMBL/GenBank/DDBJ databases">
        <authorList>
            <person name="Varghese N."/>
            <person name="Submissions S."/>
        </authorList>
    </citation>
    <scope>NUCLEOTIDE SEQUENCE [LARGE SCALE GENOMIC DNA]</scope>
    <source>
        <strain evidence="8">Gh-67</strain>
    </source>
</reference>
<dbReference type="STRING" id="551996.SAMN05192573_103195"/>
<accession>A0A1G7TKY8</accession>
<evidence type="ECO:0000313" key="8">
    <source>
        <dbReference type="Proteomes" id="UP000199705"/>
    </source>
</evidence>
<protein>
    <recommendedName>
        <fullName evidence="9">Beta-carotene 15,15'-monooxygenase</fullName>
    </recommendedName>
</protein>
<keyword evidence="8" id="KW-1185">Reference proteome</keyword>
<evidence type="ECO:0008006" key="9">
    <source>
        <dbReference type="Google" id="ProtNLM"/>
    </source>
</evidence>
<feature type="transmembrane region" description="Helical" evidence="6">
    <location>
        <begin position="108"/>
        <end position="129"/>
    </location>
</feature>
<sequence length="529" mass="60599">MDRGIPIFRRWVPGWAIKIILFSLILPTLVLFFLPFGNINAAAGYYGSEPADIQFAVALFYAGYIAFYSLERRFFNFLAAKEYFIIFTMLELLTTLVCYLTNDLYILFPIRFFQGMLFSSTVNLSLSLMFTRLHSERAREISFSVFFGMLICILPFTNLVTADLIDSYNFNLVYKGALFSYLPCLCLIMLCMNNVRLNARFHLYKLDWQSFVFWSIMLTLLGYISIYGQEYYWLDDARIYYSVAAMIVSTLIYIVRQRGLKRPYLHLGIFRFRNFKFAAFLILILYICRFAVNITNSFFTGVLKLDPIHVSYINSCNLGGLIIGIIISGAMILQKKNIRFIWFPGFILLLAFHVIMFFLFATEANEKNFYAPLFMQGIGVGMIMVPTIVYAISAVPVAIGPSATSICSTMGYVGFCVSAAIINFCELYEKSRHYNAFQDHLTKVDRFALHALATRGTELLSKGLSLKQASKGANKQLVGAVNQQIQIRFAMDYYEMMSMMLVATLLLIALFPYLNRTAVYLRSRRLVPA</sequence>
<dbReference type="GO" id="GO:0005886">
    <property type="term" value="C:plasma membrane"/>
    <property type="evidence" value="ECO:0007669"/>
    <property type="project" value="TreeGrafter"/>
</dbReference>
<evidence type="ECO:0000256" key="4">
    <source>
        <dbReference type="ARBA" id="ARBA00022989"/>
    </source>
</evidence>
<comment type="subcellular location">
    <subcellularLocation>
        <location evidence="1">Endomembrane system</location>
        <topology evidence="1">Multi-pass membrane protein</topology>
    </subcellularLocation>
</comment>
<feature type="transmembrane region" description="Helical" evidence="6">
    <location>
        <begin position="373"/>
        <end position="399"/>
    </location>
</feature>
<keyword evidence="4 6" id="KW-1133">Transmembrane helix</keyword>
<keyword evidence="5 6" id="KW-0472">Membrane</keyword>
<keyword evidence="2" id="KW-0813">Transport</keyword>
<feature type="transmembrane region" description="Helical" evidence="6">
    <location>
        <begin position="340"/>
        <end position="361"/>
    </location>
</feature>
<dbReference type="PANTHER" id="PTHR23501">
    <property type="entry name" value="MAJOR FACILITATOR SUPERFAMILY"/>
    <property type="match status" value="1"/>
</dbReference>
<feature type="transmembrane region" description="Helical" evidence="6">
    <location>
        <begin position="12"/>
        <end position="33"/>
    </location>
</feature>
<feature type="transmembrane region" description="Helical" evidence="6">
    <location>
        <begin position="406"/>
        <end position="424"/>
    </location>
</feature>
<dbReference type="Proteomes" id="UP000199705">
    <property type="component" value="Unassembled WGS sequence"/>
</dbReference>
<feature type="transmembrane region" description="Helical" evidence="6">
    <location>
        <begin position="83"/>
        <end position="102"/>
    </location>
</feature>
<name>A0A1G7TKY8_9SPHI</name>
<dbReference type="SUPFAM" id="SSF103473">
    <property type="entry name" value="MFS general substrate transporter"/>
    <property type="match status" value="1"/>
</dbReference>
<proteinExistence type="predicted"/>
<evidence type="ECO:0000256" key="3">
    <source>
        <dbReference type="ARBA" id="ARBA00022692"/>
    </source>
</evidence>
<evidence type="ECO:0000256" key="2">
    <source>
        <dbReference type="ARBA" id="ARBA00022448"/>
    </source>
</evidence>
<organism evidence="7 8">
    <name type="scientific">Mucilaginibacter gossypii</name>
    <dbReference type="NCBI Taxonomy" id="551996"/>
    <lineage>
        <taxon>Bacteria</taxon>
        <taxon>Pseudomonadati</taxon>
        <taxon>Bacteroidota</taxon>
        <taxon>Sphingobacteriia</taxon>
        <taxon>Sphingobacteriales</taxon>
        <taxon>Sphingobacteriaceae</taxon>
        <taxon>Mucilaginibacter</taxon>
    </lineage>
</organism>